<gene>
    <name evidence="1" type="ORF">ACHHYP_11752</name>
</gene>
<comment type="caution">
    <text evidence="1">The sequence shown here is derived from an EMBL/GenBank/DDBJ whole genome shotgun (WGS) entry which is preliminary data.</text>
</comment>
<dbReference type="OrthoDB" id="79453at2759"/>
<dbReference type="PANTHER" id="PTHR35213">
    <property type="entry name" value="RING-TYPE DOMAIN-CONTAINING PROTEIN-RELATED"/>
    <property type="match status" value="1"/>
</dbReference>
<dbReference type="EMBL" id="JNBR01001665">
    <property type="protein sequence ID" value="OQR85511.1"/>
    <property type="molecule type" value="Genomic_DNA"/>
</dbReference>
<name>A0A1V9YIG8_ACHHY</name>
<organism evidence="1 2">
    <name type="scientific">Achlya hypogyna</name>
    <name type="common">Oomycete</name>
    <name type="synonym">Protoachlya hypogyna</name>
    <dbReference type="NCBI Taxonomy" id="1202772"/>
    <lineage>
        <taxon>Eukaryota</taxon>
        <taxon>Sar</taxon>
        <taxon>Stramenopiles</taxon>
        <taxon>Oomycota</taxon>
        <taxon>Saprolegniomycetes</taxon>
        <taxon>Saprolegniales</taxon>
        <taxon>Achlyaceae</taxon>
        <taxon>Achlya</taxon>
    </lineage>
</organism>
<evidence type="ECO:0000313" key="1">
    <source>
        <dbReference type="EMBL" id="OQR85511.1"/>
    </source>
</evidence>
<protein>
    <submittedName>
        <fullName evidence="1">DNA polymerase delta catalytic subunit</fullName>
    </submittedName>
</protein>
<reference evidence="1 2" key="1">
    <citation type="journal article" date="2014" name="Genome Biol. Evol.">
        <title>The secreted proteins of Achlya hypogyna and Thraustotheca clavata identify the ancestral oomycete secretome and reveal gene acquisitions by horizontal gene transfer.</title>
        <authorList>
            <person name="Misner I."/>
            <person name="Blouin N."/>
            <person name="Leonard G."/>
            <person name="Richards T.A."/>
            <person name="Lane C.E."/>
        </authorList>
    </citation>
    <scope>NUCLEOTIDE SEQUENCE [LARGE SCALE GENOMIC DNA]</scope>
    <source>
        <strain evidence="1 2">ATCC 48635</strain>
    </source>
</reference>
<dbReference type="Proteomes" id="UP000243579">
    <property type="component" value="Unassembled WGS sequence"/>
</dbReference>
<dbReference type="AlphaFoldDB" id="A0A1V9YIG8"/>
<keyword evidence="2" id="KW-1185">Reference proteome</keyword>
<evidence type="ECO:0000313" key="2">
    <source>
        <dbReference type="Proteomes" id="UP000243579"/>
    </source>
</evidence>
<dbReference type="PANTHER" id="PTHR35213:SF3">
    <property type="entry name" value="MYB-LIKE DOMAIN-CONTAINING PROTEIN"/>
    <property type="match status" value="1"/>
</dbReference>
<accession>A0A1V9YIG8</accession>
<sequence length="240" mass="27567">MNIARLLNPSSDADLAELQPVHLVFAEPPLVSPRWSMQRHLAKRRRNIVDDAAEPKRPRWVHEESCTYTRPCAFPDRTLQPHDPCNESLSRVPSLAVRGSDWCADFLNTGFNPTGIFYRICGLRKGRWRKEEEAYAVELIHMVHANRIPLKFRQSLRSFLAEKLHSDEMRVLKKVGNSEAFAFARQRSATAEIEQPSIGYENEQTIEPLESLRRAFLKSVQLEVVIAMREHQALPKPSST</sequence>
<proteinExistence type="predicted"/>